<accession>A0A150S9G7</accession>
<dbReference type="EMBL" id="JEMB01001257">
    <property type="protein sequence ID" value="KYF89143.1"/>
    <property type="molecule type" value="Genomic_DNA"/>
</dbReference>
<dbReference type="Proteomes" id="UP000075635">
    <property type="component" value="Unassembled WGS sequence"/>
</dbReference>
<proteinExistence type="predicted"/>
<comment type="caution">
    <text evidence="1">The sequence shown here is derived from an EMBL/GenBank/DDBJ whole genome shotgun (WGS) entry which is preliminary data.</text>
</comment>
<sequence length="79" mass="8415">MARLPSREGGGTERCLGLVVLLDVVLDLEMPVPPEVTEHPPDGRAALVVRDAFAAHETASAAVRRNIATVERTRAAEVS</sequence>
<evidence type="ECO:0000313" key="2">
    <source>
        <dbReference type="Proteomes" id="UP000075635"/>
    </source>
</evidence>
<reference evidence="1 2" key="1">
    <citation type="submission" date="2014-02" db="EMBL/GenBank/DDBJ databases">
        <title>The small core and large imbalanced accessory genome model reveals a collaborative survival strategy of Sorangium cellulosum strains in nature.</title>
        <authorList>
            <person name="Han K."/>
            <person name="Peng R."/>
            <person name="Blom J."/>
            <person name="Li Y.-Z."/>
        </authorList>
    </citation>
    <scope>NUCLEOTIDE SEQUENCE [LARGE SCALE GENOMIC DNA]</scope>
    <source>
        <strain evidence="1 2">So0011-07</strain>
    </source>
</reference>
<gene>
    <name evidence="1" type="ORF">BE17_37745</name>
</gene>
<organism evidence="1 2">
    <name type="scientific">Sorangium cellulosum</name>
    <name type="common">Polyangium cellulosum</name>
    <dbReference type="NCBI Taxonomy" id="56"/>
    <lineage>
        <taxon>Bacteria</taxon>
        <taxon>Pseudomonadati</taxon>
        <taxon>Myxococcota</taxon>
        <taxon>Polyangia</taxon>
        <taxon>Polyangiales</taxon>
        <taxon>Polyangiaceae</taxon>
        <taxon>Sorangium</taxon>
    </lineage>
</organism>
<dbReference type="AlphaFoldDB" id="A0A150S9G7"/>
<evidence type="ECO:0000313" key="1">
    <source>
        <dbReference type="EMBL" id="KYF89143.1"/>
    </source>
</evidence>
<name>A0A150S9G7_SORCE</name>
<protein>
    <submittedName>
        <fullName evidence="1">Uncharacterized protein</fullName>
    </submittedName>
</protein>